<dbReference type="InterPro" id="IPR013783">
    <property type="entry name" value="Ig-like_fold"/>
</dbReference>
<reference evidence="7 8" key="1">
    <citation type="submission" date="2023-07" db="EMBL/GenBank/DDBJ databases">
        <title>Genomic Encyclopedia of Type Strains, Phase IV (KMG-IV): sequencing the most valuable type-strain genomes for metagenomic binning, comparative biology and taxonomic classification.</title>
        <authorList>
            <person name="Goeker M."/>
        </authorList>
    </citation>
    <scope>NUCLEOTIDE SEQUENCE [LARGE SCALE GENOMIC DNA]</scope>
    <source>
        <strain evidence="7 8">NIO-1023</strain>
    </source>
</reference>
<dbReference type="SUPFAM" id="SSF53187">
    <property type="entry name" value="Zn-dependent exopeptidases"/>
    <property type="match status" value="1"/>
</dbReference>
<comment type="cofactor">
    <cofactor evidence="1">
        <name>Zn(2+)</name>
        <dbReference type="ChEBI" id="CHEBI:29105"/>
    </cofactor>
</comment>
<feature type="signal peptide" evidence="4">
    <location>
        <begin position="1"/>
        <end position="21"/>
    </location>
</feature>
<sequence>MHKRPLSVLMLSLGLLLPACGTTPQGAPTQAPAAGSIVATPDECATFDQYPMVVARVAFNTERDFYDLATTFEFLGGTLEDRYVLLDLSKKEYEQLKVTGLTRGWKVEIDPTATKRESAALDIVAAGGTVKNELSAQSIPGYSCYRTVEETYQTMDQLAAQYPNLVTVKSIGPTWLKSRGTGGYDVKVIIIGNKNNTSTNKPKVVMTSSIHAREYTPAELHTRLAEYLLTNYGKDADVTWMLDSQEVHLVLQANPDGRKKAEAGASWRKNVNNTSGCSTSAYGTDLNRNFNTFWGQGGSSTDPCNETYMGRSAASEPEVQNIQNYLKSVFPDQRGPNLGDAASLDTMGVYMDTHSYSKLVLWSWGHTTTAAPNGTQLQSLGRKFAYFNGYKPQQAVGLYPTSGTTEDYGYGELGIASYTIELGSAFFESCSSFTSDVIPKNQPALLYAMKAARAPYRMGSGADVVNVSAPASVTAGSAFTLSARADSTRYNNTNGTEPGRAVTSAEYFVDRAPWEGGTAVPMTASDGSFNATAENITASVPTGGLSAGRHTIYVRAKNTSGNYGPVSAVFVTLGGTGGNVAPVASFTNTVSGLTANFTSTSTDSDGTIAGYSWNFGDGTTSTAQNPGKTYAAAGTYTVTLTVTDNAGATHSTSKAVTVSSGGTVTYSGSVTSGGTSYQPGTAGRSYAAGTLRATLSGPSGTDFDLYLQKYNGSTWADVASSESSSSSESITYTATSGTYRWEVYGYSGSGSYTLNVTAP</sequence>
<dbReference type="PANTHER" id="PTHR11705">
    <property type="entry name" value="PROTEASE FAMILY M14 CARBOXYPEPTIDASE A,B"/>
    <property type="match status" value="1"/>
</dbReference>
<dbReference type="InterPro" id="IPR035986">
    <property type="entry name" value="PKD_dom_sf"/>
</dbReference>
<evidence type="ECO:0000259" key="5">
    <source>
        <dbReference type="PROSITE" id="PS50093"/>
    </source>
</evidence>
<dbReference type="SMART" id="SM00089">
    <property type="entry name" value="PKD"/>
    <property type="match status" value="1"/>
</dbReference>
<name>A0ABT9M7U7_9DEIO</name>
<keyword evidence="8" id="KW-1185">Reference proteome</keyword>
<feature type="domain" description="Peptidase M14" evidence="6">
    <location>
        <begin position="144"/>
        <end position="452"/>
    </location>
</feature>
<evidence type="ECO:0000256" key="3">
    <source>
        <dbReference type="PROSITE-ProRule" id="PRU01379"/>
    </source>
</evidence>
<dbReference type="Pfam" id="PF18911">
    <property type="entry name" value="PKD_4"/>
    <property type="match status" value="1"/>
</dbReference>
<evidence type="ECO:0000256" key="4">
    <source>
        <dbReference type="SAM" id="SignalP"/>
    </source>
</evidence>
<dbReference type="EMBL" id="JAURUR010000001">
    <property type="protein sequence ID" value="MDP9762653.1"/>
    <property type="molecule type" value="Genomic_DNA"/>
</dbReference>
<dbReference type="InterPro" id="IPR022409">
    <property type="entry name" value="PKD/Chitinase_dom"/>
</dbReference>
<feature type="chain" id="PRO_5046864021" evidence="4">
    <location>
        <begin position="22"/>
        <end position="759"/>
    </location>
</feature>
<dbReference type="SMART" id="SM00631">
    <property type="entry name" value="Zn_pept"/>
    <property type="match status" value="1"/>
</dbReference>
<dbReference type="InterPro" id="IPR000834">
    <property type="entry name" value="Peptidase_M14"/>
</dbReference>
<feature type="domain" description="PKD" evidence="5">
    <location>
        <begin position="578"/>
        <end position="663"/>
    </location>
</feature>
<protein>
    <submittedName>
        <fullName evidence="7">PKD repeat protein</fullName>
    </submittedName>
</protein>
<dbReference type="PROSITE" id="PS50093">
    <property type="entry name" value="PKD"/>
    <property type="match status" value="1"/>
</dbReference>
<dbReference type="PROSITE" id="PS52035">
    <property type="entry name" value="PEPTIDASE_M14"/>
    <property type="match status" value="1"/>
</dbReference>
<comment type="similarity">
    <text evidence="2 3">Belongs to the peptidase M14 family.</text>
</comment>
<keyword evidence="4" id="KW-0732">Signal</keyword>
<dbReference type="PANTHER" id="PTHR11705:SF119">
    <property type="entry name" value="OS02G0119300 PROTEIN"/>
    <property type="match status" value="1"/>
</dbReference>
<dbReference type="Pfam" id="PF00246">
    <property type="entry name" value="Peptidase_M14"/>
    <property type="match status" value="1"/>
</dbReference>
<dbReference type="Gene3D" id="2.60.40.10">
    <property type="entry name" value="Immunoglobulins"/>
    <property type="match status" value="1"/>
</dbReference>
<evidence type="ECO:0000256" key="1">
    <source>
        <dbReference type="ARBA" id="ARBA00001947"/>
    </source>
</evidence>
<dbReference type="CDD" id="cd00146">
    <property type="entry name" value="PKD"/>
    <property type="match status" value="1"/>
</dbReference>
<evidence type="ECO:0000256" key="2">
    <source>
        <dbReference type="ARBA" id="ARBA00005988"/>
    </source>
</evidence>
<dbReference type="SUPFAM" id="SSF49299">
    <property type="entry name" value="PKD domain"/>
    <property type="match status" value="1"/>
</dbReference>
<comment type="caution">
    <text evidence="7">The sequence shown here is derived from an EMBL/GenBank/DDBJ whole genome shotgun (WGS) entry which is preliminary data.</text>
</comment>
<dbReference type="InterPro" id="IPR000601">
    <property type="entry name" value="PKD_dom"/>
</dbReference>
<accession>A0ABT9M7U7</accession>
<dbReference type="Gene3D" id="2.60.120.380">
    <property type="match status" value="1"/>
</dbReference>
<gene>
    <name evidence="7" type="ORF">QO006_000066</name>
</gene>
<dbReference type="RefSeq" id="WP_307462890.1">
    <property type="nucleotide sequence ID" value="NZ_JAURUR010000001.1"/>
</dbReference>
<dbReference type="Proteomes" id="UP001232163">
    <property type="component" value="Unassembled WGS sequence"/>
</dbReference>
<evidence type="ECO:0000259" key="6">
    <source>
        <dbReference type="PROSITE" id="PS52035"/>
    </source>
</evidence>
<organism evidence="7 8">
    <name type="scientific">Deinococcus enclensis</name>
    <dbReference type="NCBI Taxonomy" id="1049582"/>
    <lineage>
        <taxon>Bacteria</taxon>
        <taxon>Thermotogati</taxon>
        <taxon>Deinococcota</taxon>
        <taxon>Deinococci</taxon>
        <taxon>Deinococcales</taxon>
        <taxon>Deinococcaceae</taxon>
        <taxon>Deinococcus</taxon>
    </lineage>
</organism>
<evidence type="ECO:0000313" key="7">
    <source>
        <dbReference type="EMBL" id="MDP9762653.1"/>
    </source>
</evidence>
<feature type="active site" description="Proton donor/acceptor" evidence="3">
    <location>
        <position position="421"/>
    </location>
</feature>
<proteinExistence type="inferred from homology"/>
<dbReference type="Gene3D" id="3.40.630.10">
    <property type="entry name" value="Zn peptidases"/>
    <property type="match status" value="1"/>
</dbReference>
<evidence type="ECO:0000313" key="8">
    <source>
        <dbReference type="Proteomes" id="UP001232163"/>
    </source>
</evidence>